<name>A0A1Y0HPY1_9BACT</name>
<dbReference type="InterPro" id="IPR012334">
    <property type="entry name" value="Pectin_lyas_fold"/>
</dbReference>
<dbReference type="KEGG" id="suls:Sdiek1_2243"/>
<dbReference type="NCBIfam" id="TIGR01901">
    <property type="entry name" value="adhes_NPXG"/>
    <property type="match status" value="1"/>
</dbReference>
<proteinExistence type="predicted"/>
<protein>
    <submittedName>
        <fullName evidence="4">Heme/hemopexin-binding protein</fullName>
    </submittedName>
</protein>
<gene>
    <name evidence="4" type="ORF">Sdiek1_2243</name>
</gene>
<accession>A0A1Y0HPY1</accession>
<dbReference type="PANTHER" id="PTHR12338:SF5">
    <property type="entry name" value="ANTIGEN 43-RELATED"/>
    <property type="match status" value="1"/>
</dbReference>
<evidence type="ECO:0000256" key="1">
    <source>
        <dbReference type="SAM" id="Coils"/>
    </source>
</evidence>
<keyword evidence="5" id="KW-1185">Reference proteome</keyword>
<feature type="chain" id="PRO_5012463020" evidence="2">
    <location>
        <begin position="36"/>
        <end position="1299"/>
    </location>
</feature>
<feature type="domain" description="Filamentous haemagglutinin FhaB/tRNA nuclease CdiA-like TPS" evidence="3">
    <location>
        <begin position="33"/>
        <end position="145"/>
    </location>
</feature>
<evidence type="ECO:0000256" key="2">
    <source>
        <dbReference type="SAM" id="SignalP"/>
    </source>
</evidence>
<evidence type="ECO:0000259" key="3">
    <source>
        <dbReference type="SMART" id="SM00912"/>
    </source>
</evidence>
<evidence type="ECO:0000313" key="5">
    <source>
        <dbReference type="Proteomes" id="UP000196005"/>
    </source>
</evidence>
<keyword evidence="1" id="KW-0175">Coiled coil</keyword>
<dbReference type="SMART" id="SM00912">
    <property type="entry name" value="Haemagg_act"/>
    <property type="match status" value="1"/>
</dbReference>
<dbReference type="InterPro" id="IPR011050">
    <property type="entry name" value="Pectin_lyase_fold/virulence"/>
</dbReference>
<dbReference type="Gene3D" id="2.160.20.10">
    <property type="entry name" value="Single-stranded right-handed beta-helix, Pectin lyase-like"/>
    <property type="match status" value="1"/>
</dbReference>
<dbReference type="SUPFAM" id="SSF51126">
    <property type="entry name" value="Pectin lyase-like"/>
    <property type="match status" value="1"/>
</dbReference>
<dbReference type="PANTHER" id="PTHR12338">
    <property type="entry name" value="AUTOTRANSPORTER"/>
    <property type="match status" value="1"/>
</dbReference>
<reference evidence="5" key="1">
    <citation type="submission" date="2017-05" db="EMBL/GenBank/DDBJ databases">
        <title>Dechlorination kinetics govern the competition between two new strains of the genus Sulfurospirillum.</title>
        <authorList>
            <person name="Buttet G.F."/>
            <person name="Murray A.M."/>
            <person name="Goris T."/>
            <person name="Burion M."/>
            <person name="Lin B."/>
            <person name="Rolle M."/>
            <person name="Maillard J."/>
        </authorList>
    </citation>
    <scope>NUCLEOTIDE SEQUENCE [LARGE SCALE GENOMIC DNA]</scope>
    <source>
        <strain evidence="5">SL2-1</strain>
    </source>
</reference>
<dbReference type="EMBL" id="CP021416">
    <property type="protein sequence ID" value="ARU49395.1"/>
    <property type="molecule type" value="Genomic_DNA"/>
</dbReference>
<sequence>MYVEKCYINRYKIASKGRVMLMVSAMVSCFSVVSAAPTGGIVSSGSATIASSGTTTNINQSTQKASINWQGFSIGSNESVNFNQPSASSITLNRVVGNETSVIAGALNANGKVFLLNSNGILFTQGSSVNTSGLVASTLNLSDEDFNKNNFVFQGNGSQGSVINMGTINIANSGYAALLGKEVSNQGVIVATKGAVALSSGDKITLNFNGDSLMSVTIDEGTLNALVENKNAIYADGGKVILTAKAANDLLASQVNNEGLIQAQTLDDLKGEITLYAHGGTTTVSGTLDASAPTNGDGGFIETSGDKVKINDSAKILTKSTNGKNGLWLIDPVDFTIAASGGDMSGALLSSLLNNGSITIASSSGTSGTSGNINVNDTISWDAASTLTLNALNDINVNKTITGKYTAYNSATPTTKAGLSLNAGHDININNAISLTNAALSMTYGNAYNIRTKASYSGTTTDANGNLVAQTDTSGGVYGSVTFTGGQGSGDALSINGNAYTLIYSMSQLDALDKNNALTGYWYNPNTGNYDVSIATKASTIMLTSTISGVVYYYNPISGAYDIPKTTVSGGTTYYYNVETGLYDQTTVYPTSGRITKYWYNPITGKYDIANATVVSGSIKYYNSKTGQYDQTTATSAFSKYYYDPVNGLYDLSAIYAPSVNIAIAHNLDASGATYTNSIIQSLSGTFAGMGHSISNLKINSSSQNTALFSQTTSGSIVRDFGLLNVDITSTQSNTASLVGTNFADISNVYATGKVSGTSVVAGLVAASGTELTPLQTLYSSFADVDVSGSYGSSAGLVGTAYSLKIVNSHSSGDVKMSSKDAMNTGGLVGSASKGFILNSYATGDVYAAQKTGGLVGLYNTIIDGDNFIENSFSTGAVTGTYNIGGLVGRIGNVIRSDGGFSIKNSYATGNITPTNVDTINYETTGVGGLVGYAITTGKGKMSIVDSYARGNINATNLTNVAYISVGGLVGVLDNDFLIENSYATGDISGLYNAGGLVGQTSSTKNYPTQTISKSYATGKVSGNSAGGLVGSVIGNSTSTVIVKSSYATGDVTGTGNLQVGGLIGFIGGKNTFIIDSYATGNVMGGNSQNGVGGLVGRSGASIINSYATGLVRANNMAKVGGLVGYTQSGSSITNSYYNANTNAKGVGSGKGVATGLNGDEVDDAKYYADGTITQVLANRAAAAAAKAAAEQAARDAAAQAAAEEATRKAQLVAEEAARLAAEKAALDEHVANANQQTNTLRKHEKALPLLAIENTFKQTPTPLTQNITVIDPTYSASIKTIVIDGKTYVIEDDEEDKK</sequence>
<dbReference type="Pfam" id="PF07581">
    <property type="entry name" value="Glug"/>
    <property type="match status" value="3"/>
</dbReference>
<feature type="coiled-coil region" evidence="1">
    <location>
        <begin position="1187"/>
        <end position="1247"/>
    </location>
</feature>
<evidence type="ECO:0000313" key="4">
    <source>
        <dbReference type="EMBL" id="ARU49395.1"/>
    </source>
</evidence>
<organism evidence="4 5">
    <name type="scientific">Sulfurospirillum diekertiae</name>
    <dbReference type="NCBI Taxonomy" id="1854492"/>
    <lineage>
        <taxon>Bacteria</taxon>
        <taxon>Pseudomonadati</taxon>
        <taxon>Campylobacterota</taxon>
        <taxon>Epsilonproteobacteria</taxon>
        <taxon>Campylobacterales</taxon>
        <taxon>Sulfurospirillaceae</taxon>
        <taxon>Sulfurospirillum</taxon>
    </lineage>
</organism>
<dbReference type="Pfam" id="PF05860">
    <property type="entry name" value="TPS"/>
    <property type="match status" value="1"/>
</dbReference>
<feature type="signal peptide" evidence="2">
    <location>
        <begin position="1"/>
        <end position="35"/>
    </location>
</feature>
<dbReference type="Proteomes" id="UP000196005">
    <property type="component" value="Chromosome"/>
</dbReference>
<dbReference type="InterPro" id="IPR008638">
    <property type="entry name" value="FhaB/CdiA-like_TPS"/>
</dbReference>
<dbReference type="PROSITE" id="PS51257">
    <property type="entry name" value="PROKAR_LIPOPROTEIN"/>
    <property type="match status" value="1"/>
</dbReference>
<dbReference type="InterPro" id="IPR050909">
    <property type="entry name" value="Bact_Autotransporter_VF"/>
</dbReference>
<dbReference type="InterPro" id="IPR011493">
    <property type="entry name" value="GLUG"/>
</dbReference>
<dbReference type="Gene3D" id="2.160.20.110">
    <property type="match status" value="3"/>
</dbReference>
<dbReference type="RefSeq" id="WP_161492034.1">
    <property type="nucleotide sequence ID" value="NZ_CP021416.1"/>
</dbReference>
<keyword evidence="2" id="KW-0732">Signal</keyword>